<evidence type="ECO:0000256" key="1">
    <source>
        <dbReference type="SAM" id="MobiDB-lite"/>
    </source>
</evidence>
<accession>A0AAN7AZX9</accession>
<dbReference type="Proteomes" id="UP001303160">
    <property type="component" value="Unassembled WGS sequence"/>
</dbReference>
<proteinExistence type="predicted"/>
<name>A0AAN7AZX9_9PEZI</name>
<dbReference type="InterPro" id="IPR013087">
    <property type="entry name" value="Znf_C2H2_type"/>
</dbReference>
<evidence type="ECO:0000313" key="4">
    <source>
        <dbReference type="Proteomes" id="UP001303160"/>
    </source>
</evidence>
<feature type="domain" description="C2H2-type" evidence="2">
    <location>
        <begin position="140"/>
        <end position="166"/>
    </location>
</feature>
<dbReference type="AlphaFoldDB" id="A0AAN7AZX9"/>
<feature type="domain" description="C2H2-type" evidence="2">
    <location>
        <begin position="106"/>
        <end position="134"/>
    </location>
</feature>
<dbReference type="SMART" id="SM00355">
    <property type="entry name" value="ZnF_C2H2"/>
    <property type="match status" value="3"/>
</dbReference>
<sequence>MSGQDMSNLEQLLKQPGIWKYLNDEGRQLAAGPKPDGHSRPPSRLSTATTAIEDNASPPTRSLKLPPVSYQRRTSDYRVMPRRRPLGSTGRPGASAPSLPSKEDYLECPLCTEVGADTACRRRADLKRHMRAYHYANMQWACPKPDCRMVFDCAPGMKSHLNDASHGNLYQFADCVKTALCPGVVFGCGFTNCRRVMEASDVDYSAKTAEEYFNHVIAHVDENLPNQRWSYVTRFRNLMRQTYIDEVWKNRLGQRTKMEWEPQTSFILRKMLETRHVPDIGLLVVWAVRLGSRPNSLPTSLPSAICLPAAEHCDCTDSSVTPLPVEANPIPDLQQAPAAFTAVSSSFNFPPSSNRSMSDQNDDASLYSYPSISQQLFGINGNDEGFSRNEYPEMVTEFDTAQQRGQELWHQNDNSYAFDMSNVDPALFPSGRAEWMDVEMREADAGYAVDEESTSGLSTYLDSR</sequence>
<reference evidence="3" key="2">
    <citation type="submission" date="2023-05" db="EMBL/GenBank/DDBJ databases">
        <authorList>
            <consortium name="Lawrence Berkeley National Laboratory"/>
            <person name="Steindorff A."/>
            <person name="Hensen N."/>
            <person name="Bonometti L."/>
            <person name="Westerberg I."/>
            <person name="Brannstrom I.O."/>
            <person name="Guillou S."/>
            <person name="Cros-Aarteil S."/>
            <person name="Calhoun S."/>
            <person name="Haridas S."/>
            <person name="Kuo A."/>
            <person name="Mondo S."/>
            <person name="Pangilinan J."/>
            <person name="Riley R."/>
            <person name="Labutti K."/>
            <person name="Andreopoulos B."/>
            <person name="Lipzen A."/>
            <person name="Chen C."/>
            <person name="Yanf M."/>
            <person name="Daum C."/>
            <person name="Ng V."/>
            <person name="Clum A."/>
            <person name="Ohm R."/>
            <person name="Martin F."/>
            <person name="Silar P."/>
            <person name="Natvig D."/>
            <person name="Lalanne C."/>
            <person name="Gautier V."/>
            <person name="Ament-Velasquez S.L."/>
            <person name="Kruys A."/>
            <person name="Hutchinson M.I."/>
            <person name="Powell A.J."/>
            <person name="Barry K."/>
            <person name="Miller A.N."/>
            <person name="Grigoriev I.V."/>
            <person name="Debuchy R."/>
            <person name="Gladieux P."/>
            <person name="Thoren M.H."/>
            <person name="Johannesson H."/>
        </authorList>
    </citation>
    <scope>NUCLEOTIDE SEQUENCE</scope>
    <source>
        <strain evidence="3">CBS 315.58</strain>
    </source>
</reference>
<comment type="caution">
    <text evidence="3">The sequence shown here is derived from an EMBL/GenBank/DDBJ whole genome shotgun (WGS) entry which is preliminary data.</text>
</comment>
<evidence type="ECO:0000313" key="3">
    <source>
        <dbReference type="EMBL" id="KAK4205164.1"/>
    </source>
</evidence>
<organism evidence="3 4">
    <name type="scientific">Triangularia verruculosa</name>
    <dbReference type="NCBI Taxonomy" id="2587418"/>
    <lineage>
        <taxon>Eukaryota</taxon>
        <taxon>Fungi</taxon>
        <taxon>Dikarya</taxon>
        <taxon>Ascomycota</taxon>
        <taxon>Pezizomycotina</taxon>
        <taxon>Sordariomycetes</taxon>
        <taxon>Sordariomycetidae</taxon>
        <taxon>Sordariales</taxon>
        <taxon>Podosporaceae</taxon>
        <taxon>Triangularia</taxon>
    </lineage>
</organism>
<feature type="compositionally biased region" description="Polar residues" evidence="1">
    <location>
        <begin position="44"/>
        <end position="60"/>
    </location>
</feature>
<feature type="region of interest" description="Disordered" evidence="1">
    <location>
        <begin position="24"/>
        <end position="100"/>
    </location>
</feature>
<feature type="domain" description="C2H2-type" evidence="2">
    <location>
        <begin position="186"/>
        <end position="219"/>
    </location>
</feature>
<evidence type="ECO:0000259" key="2">
    <source>
        <dbReference type="SMART" id="SM00355"/>
    </source>
</evidence>
<gene>
    <name evidence="3" type="ORF">QBC40DRAFT_249556</name>
</gene>
<keyword evidence="4" id="KW-1185">Reference proteome</keyword>
<protein>
    <recommendedName>
        <fullName evidence="2">C2H2-type domain-containing protein</fullName>
    </recommendedName>
</protein>
<dbReference type="EMBL" id="MU863878">
    <property type="protein sequence ID" value="KAK4205164.1"/>
    <property type="molecule type" value="Genomic_DNA"/>
</dbReference>
<reference evidence="3" key="1">
    <citation type="journal article" date="2023" name="Mol. Phylogenet. Evol.">
        <title>Genome-scale phylogeny and comparative genomics of the fungal order Sordariales.</title>
        <authorList>
            <person name="Hensen N."/>
            <person name="Bonometti L."/>
            <person name="Westerberg I."/>
            <person name="Brannstrom I.O."/>
            <person name="Guillou S."/>
            <person name="Cros-Aarteil S."/>
            <person name="Calhoun S."/>
            <person name="Haridas S."/>
            <person name="Kuo A."/>
            <person name="Mondo S."/>
            <person name="Pangilinan J."/>
            <person name="Riley R."/>
            <person name="LaButti K."/>
            <person name="Andreopoulos B."/>
            <person name="Lipzen A."/>
            <person name="Chen C."/>
            <person name="Yan M."/>
            <person name="Daum C."/>
            <person name="Ng V."/>
            <person name="Clum A."/>
            <person name="Steindorff A."/>
            <person name="Ohm R.A."/>
            <person name="Martin F."/>
            <person name="Silar P."/>
            <person name="Natvig D.O."/>
            <person name="Lalanne C."/>
            <person name="Gautier V."/>
            <person name="Ament-Velasquez S.L."/>
            <person name="Kruys A."/>
            <person name="Hutchinson M.I."/>
            <person name="Powell A.J."/>
            <person name="Barry K."/>
            <person name="Miller A.N."/>
            <person name="Grigoriev I.V."/>
            <person name="Debuchy R."/>
            <person name="Gladieux P."/>
            <person name="Hiltunen Thoren M."/>
            <person name="Johannesson H."/>
        </authorList>
    </citation>
    <scope>NUCLEOTIDE SEQUENCE</scope>
    <source>
        <strain evidence="3">CBS 315.58</strain>
    </source>
</reference>